<dbReference type="PANTHER" id="PTHR17039:SF0">
    <property type="entry name" value="U3 SMALL NUCLEOLAR RIBONUCLEOPROTEIN PROTEIN MPP10"/>
    <property type="match status" value="1"/>
</dbReference>
<evidence type="ECO:0000256" key="6">
    <source>
        <dbReference type="ARBA" id="ARBA00029455"/>
    </source>
</evidence>
<feature type="compositionally biased region" description="Acidic residues" evidence="7">
    <location>
        <begin position="305"/>
        <end position="324"/>
    </location>
</feature>
<dbReference type="OMA" id="MHRFVEE"/>
<evidence type="ECO:0000256" key="2">
    <source>
        <dbReference type="ARBA" id="ARBA00022517"/>
    </source>
</evidence>
<keyword evidence="4" id="KW-0539">Nucleus</keyword>
<dbReference type="GO" id="GO:0006364">
    <property type="term" value="P:rRNA processing"/>
    <property type="evidence" value="ECO:0007669"/>
    <property type="project" value="UniProtKB-KW"/>
</dbReference>
<evidence type="ECO:0000256" key="4">
    <source>
        <dbReference type="ARBA" id="ARBA00023242"/>
    </source>
</evidence>
<feature type="compositionally biased region" description="Acidic residues" evidence="7">
    <location>
        <begin position="167"/>
        <end position="184"/>
    </location>
</feature>
<organism evidence="8 9">
    <name type="scientific">Vitrella brassicaformis (strain CCMP3155)</name>
    <dbReference type="NCBI Taxonomy" id="1169540"/>
    <lineage>
        <taxon>Eukaryota</taxon>
        <taxon>Sar</taxon>
        <taxon>Alveolata</taxon>
        <taxon>Colpodellida</taxon>
        <taxon>Vitrellaceae</taxon>
        <taxon>Vitrella</taxon>
    </lineage>
</organism>
<dbReference type="STRING" id="1169540.A0A0G4EL05"/>
<comment type="subcellular location">
    <subcellularLocation>
        <location evidence="1">Nucleus</location>
        <location evidence="1">Nucleolus</location>
    </subcellularLocation>
</comment>
<dbReference type="AlphaFoldDB" id="A0A0G4EL05"/>
<feature type="compositionally biased region" description="Basic and acidic residues" evidence="7">
    <location>
        <begin position="698"/>
        <end position="729"/>
    </location>
</feature>
<name>A0A0G4EL05_VITBC</name>
<gene>
    <name evidence="8" type="ORF">Vbra_5112</name>
</gene>
<keyword evidence="9" id="KW-1185">Reference proteome</keyword>
<feature type="region of interest" description="Disordered" evidence="7">
    <location>
        <begin position="230"/>
        <end position="444"/>
    </location>
</feature>
<dbReference type="VEuPathDB" id="CryptoDB:Vbra_5112"/>
<keyword evidence="2" id="KW-0690">Ribosome biogenesis</keyword>
<evidence type="ECO:0000256" key="7">
    <source>
        <dbReference type="SAM" id="MobiDB-lite"/>
    </source>
</evidence>
<feature type="compositionally biased region" description="Basic and acidic residues" evidence="7">
    <location>
        <begin position="232"/>
        <end position="244"/>
    </location>
</feature>
<feature type="compositionally biased region" description="Basic and acidic residues" evidence="7">
    <location>
        <begin position="655"/>
        <end position="682"/>
    </location>
</feature>
<proteinExistence type="inferred from homology"/>
<evidence type="ECO:0000256" key="3">
    <source>
        <dbReference type="ARBA" id="ARBA00022552"/>
    </source>
</evidence>
<dbReference type="InParanoid" id="A0A0G4EL05"/>
<dbReference type="GO" id="GO:0032040">
    <property type="term" value="C:small-subunit processome"/>
    <property type="evidence" value="ECO:0007669"/>
    <property type="project" value="TreeGrafter"/>
</dbReference>
<protein>
    <submittedName>
        <fullName evidence="8">Uncharacterized protein</fullName>
    </submittedName>
</protein>
<feature type="compositionally biased region" description="Basic and acidic residues" evidence="7">
    <location>
        <begin position="279"/>
        <end position="297"/>
    </location>
</feature>
<evidence type="ECO:0000256" key="5">
    <source>
        <dbReference type="ARBA" id="ARBA00023274"/>
    </source>
</evidence>
<feature type="region of interest" description="Disordered" evidence="7">
    <location>
        <begin position="133"/>
        <end position="213"/>
    </location>
</feature>
<feature type="compositionally biased region" description="Basic residues" evidence="7">
    <location>
        <begin position="683"/>
        <end position="695"/>
    </location>
</feature>
<evidence type="ECO:0000256" key="1">
    <source>
        <dbReference type="ARBA" id="ARBA00004604"/>
    </source>
</evidence>
<feature type="region of interest" description="Disordered" evidence="7">
    <location>
        <begin position="645"/>
        <end position="778"/>
    </location>
</feature>
<feature type="compositionally biased region" description="Acidic residues" evidence="7">
    <location>
        <begin position="248"/>
        <end position="263"/>
    </location>
</feature>
<feature type="compositionally biased region" description="Low complexity" evidence="7">
    <location>
        <begin position="191"/>
        <end position="200"/>
    </location>
</feature>
<reference evidence="8 9" key="1">
    <citation type="submission" date="2014-11" db="EMBL/GenBank/DDBJ databases">
        <authorList>
            <person name="Zhu J."/>
            <person name="Qi W."/>
            <person name="Song R."/>
        </authorList>
    </citation>
    <scope>NUCLEOTIDE SEQUENCE [LARGE SCALE GENOMIC DNA]</scope>
</reference>
<sequence length="778" mass="86726">MSFGASSECPDLGELVDKVLKHPEKVVSADAHLTGEALKCARFFNRQVNVHAPWSDQPGGAHKGTELHIDGFEPEQVWEQIDSKHQGALQQLTKRVAKLLHHKRATATNGAIDKGADDASDGVPLSLLSVEARERARGPHSSRGDNHTREGQLVSKRQRRRQTHDEQQDDINPDDAEEEDEEDERLERMLSSGDSRAASGRGRGSAKHGKGSVVDDHLFKLAEMEEFVQQAERAEAARKKREEQGGALDDDEAGDADVDEELQDLLYAPTQDGGEAENESTKYRDYFEKSDKADKMAQKTNVLSMEDDDDDDDEMELEEGEEVDLIAKMQQELLNDAEQDQSETDQQQSDEGEGEEEDDDESGQGDDSDEQPQDDLAADDGDDDAQEAEADEDSSAQATRDEAEAGVDDEEDDDDTIPEEEQEGGAEAAQTVEPKPGAKKGSLLELDERYKKLQAMIDELEDDALAPKHWTMTGEVQAKQRPRDSLLDINLELPQYAAPQSAEMAAMPDTLGENLDVAQEALQKTDISGIIEKIIRQRIQDLAFDDVVRKVEAPPAARAPEENAEETLDFQKSRVGLGEIYSRQYEAELLGHKAETEEDKSKQELARLFAKLVHQLDSLTNQHFVPRPPKHGDGHNRDIAAITVEDTVPVTMSDAQRKAPEEVKAPEPEKASHEMSREERKALRGAKKRRRKQAVKGKLGEGRMTLHEAIDRQQKLTDKNKQAKEDRLSKRAIGLTGSEAEREKRRAQKRIKSTDLLAQASASFNAEYEQRKKRQKKG</sequence>
<dbReference type="OrthoDB" id="445326at2759"/>
<feature type="compositionally biased region" description="Acidic residues" evidence="7">
    <location>
        <begin position="335"/>
        <end position="394"/>
    </location>
</feature>
<keyword evidence="3" id="KW-0698">rRNA processing</keyword>
<dbReference type="GO" id="GO:0034457">
    <property type="term" value="C:Mpp10 complex"/>
    <property type="evidence" value="ECO:0007669"/>
    <property type="project" value="InterPro"/>
</dbReference>
<evidence type="ECO:0000313" key="8">
    <source>
        <dbReference type="EMBL" id="CEL97861.1"/>
    </source>
</evidence>
<feature type="compositionally biased region" description="Acidic residues" evidence="7">
    <location>
        <begin position="404"/>
        <end position="424"/>
    </location>
</feature>
<dbReference type="InterPro" id="IPR012173">
    <property type="entry name" value="Mpp10"/>
</dbReference>
<feature type="compositionally biased region" description="Basic and acidic residues" evidence="7">
    <location>
        <begin position="133"/>
        <end position="150"/>
    </location>
</feature>
<keyword evidence="5" id="KW-0687">Ribonucleoprotein</keyword>
<comment type="similarity">
    <text evidence="6">Belongs to the MPP10 family.</text>
</comment>
<dbReference type="EMBL" id="CDMY01000257">
    <property type="protein sequence ID" value="CEL97861.1"/>
    <property type="molecule type" value="Genomic_DNA"/>
</dbReference>
<dbReference type="GO" id="GO:0005732">
    <property type="term" value="C:sno(s)RNA-containing ribonucleoprotein complex"/>
    <property type="evidence" value="ECO:0007669"/>
    <property type="project" value="InterPro"/>
</dbReference>
<dbReference type="Pfam" id="PF04006">
    <property type="entry name" value="Mpp10"/>
    <property type="match status" value="3"/>
</dbReference>
<accession>A0A0G4EL05</accession>
<dbReference type="Proteomes" id="UP000041254">
    <property type="component" value="Unassembled WGS sequence"/>
</dbReference>
<dbReference type="PANTHER" id="PTHR17039">
    <property type="entry name" value="U3 SMALL NUCLEOLAR RIBONUCLEOPROTEIN PROTEIN MPP10"/>
    <property type="match status" value="1"/>
</dbReference>
<evidence type="ECO:0000313" key="9">
    <source>
        <dbReference type="Proteomes" id="UP000041254"/>
    </source>
</evidence>